<dbReference type="PANTHER" id="PTHR46629">
    <property type="entry name" value="OS01G0917900 PROTEIN"/>
    <property type="match status" value="1"/>
</dbReference>
<keyword evidence="1" id="KW-0863">Zinc-finger</keyword>
<gene>
    <name evidence="4" type="ORF">CEPIT_LOCUS17327</name>
</gene>
<dbReference type="SUPFAM" id="SSF57850">
    <property type="entry name" value="RING/U-box"/>
    <property type="match status" value="1"/>
</dbReference>
<dbReference type="Pfam" id="PF13920">
    <property type="entry name" value="zf-C3HC4_3"/>
    <property type="match status" value="1"/>
</dbReference>
<accession>A0AAV0DT19</accession>
<keyword evidence="5" id="KW-1185">Reference proteome</keyword>
<feature type="domain" description="RING-type" evidence="3">
    <location>
        <begin position="152"/>
        <end position="190"/>
    </location>
</feature>
<dbReference type="CDD" id="cd16449">
    <property type="entry name" value="RING-HC"/>
    <property type="match status" value="1"/>
</dbReference>
<evidence type="ECO:0000259" key="3">
    <source>
        <dbReference type="PROSITE" id="PS50089"/>
    </source>
</evidence>
<evidence type="ECO:0000313" key="5">
    <source>
        <dbReference type="Proteomes" id="UP001152523"/>
    </source>
</evidence>
<name>A0AAV0DT19_9ASTE</name>
<dbReference type="AlphaFoldDB" id="A0AAV0DT19"/>
<organism evidence="4 5">
    <name type="scientific">Cuscuta epithymum</name>
    <dbReference type="NCBI Taxonomy" id="186058"/>
    <lineage>
        <taxon>Eukaryota</taxon>
        <taxon>Viridiplantae</taxon>
        <taxon>Streptophyta</taxon>
        <taxon>Embryophyta</taxon>
        <taxon>Tracheophyta</taxon>
        <taxon>Spermatophyta</taxon>
        <taxon>Magnoliopsida</taxon>
        <taxon>eudicotyledons</taxon>
        <taxon>Gunneridae</taxon>
        <taxon>Pentapetalae</taxon>
        <taxon>asterids</taxon>
        <taxon>lamiids</taxon>
        <taxon>Solanales</taxon>
        <taxon>Convolvulaceae</taxon>
        <taxon>Cuscuteae</taxon>
        <taxon>Cuscuta</taxon>
        <taxon>Cuscuta subgen. Cuscuta</taxon>
    </lineage>
</organism>
<feature type="region of interest" description="Disordered" evidence="2">
    <location>
        <begin position="100"/>
        <end position="119"/>
    </location>
</feature>
<dbReference type="GO" id="GO:0008270">
    <property type="term" value="F:zinc ion binding"/>
    <property type="evidence" value="ECO:0007669"/>
    <property type="project" value="UniProtKB-KW"/>
</dbReference>
<sequence length="200" mass="21131">MGDMDSGDRLPRRRKSLMRRWLGMKGVSCCGASWGLAPAAVSLIVDDGGGGGGGEEVRRAEIAEMGMQNPPENESEPECTAGSGTNLAAALEAERQYRAAVDGGQVGPSNRAADDGGDAIKRPATRMSLMRLLEETDGGDAGEMQMGSDSVCCVCMGRKKGAAFIPCGHTFCRVCSTELRLNRGCCPLCNTLILEILHIY</sequence>
<dbReference type="Gene3D" id="3.30.40.10">
    <property type="entry name" value="Zinc/RING finger domain, C3HC4 (zinc finger)"/>
    <property type="match status" value="1"/>
</dbReference>
<keyword evidence="1" id="KW-0479">Metal-binding</keyword>
<proteinExistence type="predicted"/>
<dbReference type="SMART" id="SM00184">
    <property type="entry name" value="RING"/>
    <property type="match status" value="1"/>
</dbReference>
<keyword evidence="1" id="KW-0862">Zinc</keyword>
<dbReference type="Proteomes" id="UP001152523">
    <property type="component" value="Unassembled WGS sequence"/>
</dbReference>
<protein>
    <recommendedName>
        <fullName evidence="3">RING-type domain-containing protein</fullName>
    </recommendedName>
</protein>
<dbReference type="EMBL" id="CAMAPF010000132">
    <property type="protein sequence ID" value="CAH9105760.1"/>
    <property type="molecule type" value="Genomic_DNA"/>
</dbReference>
<reference evidence="4" key="1">
    <citation type="submission" date="2022-07" db="EMBL/GenBank/DDBJ databases">
        <authorList>
            <person name="Macas J."/>
            <person name="Novak P."/>
            <person name="Neumann P."/>
        </authorList>
    </citation>
    <scope>NUCLEOTIDE SEQUENCE</scope>
</reference>
<dbReference type="InterPro" id="IPR001841">
    <property type="entry name" value="Znf_RING"/>
</dbReference>
<dbReference type="PROSITE" id="PS50089">
    <property type="entry name" value="ZF_RING_2"/>
    <property type="match status" value="1"/>
</dbReference>
<evidence type="ECO:0000256" key="1">
    <source>
        <dbReference type="PROSITE-ProRule" id="PRU00175"/>
    </source>
</evidence>
<evidence type="ECO:0000313" key="4">
    <source>
        <dbReference type="EMBL" id="CAH9105760.1"/>
    </source>
</evidence>
<comment type="caution">
    <text evidence="4">The sequence shown here is derived from an EMBL/GenBank/DDBJ whole genome shotgun (WGS) entry which is preliminary data.</text>
</comment>
<evidence type="ECO:0000256" key="2">
    <source>
        <dbReference type="SAM" id="MobiDB-lite"/>
    </source>
</evidence>
<dbReference type="InterPro" id="IPR013083">
    <property type="entry name" value="Znf_RING/FYVE/PHD"/>
</dbReference>